<dbReference type="Pfam" id="PF01541">
    <property type="entry name" value="GIY-YIG"/>
    <property type="match status" value="1"/>
</dbReference>
<comment type="caution">
    <text evidence="2">The sequence shown here is derived from an EMBL/GenBank/DDBJ whole genome shotgun (WGS) entry which is preliminary data.</text>
</comment>
<feature type="domain" description="GIY-YIG" evidence="1">
    <location>
        <begin position="1"/>
        <end position="77"/>
    </location>
</feature>
<dbReference type="Gene3D" id="3.40.1440.10">
    <property type="entry name" value="GIY-YIG endonuclease"/>
    <property type="match status" value="1"/>
</dbReference>
<organism evidence="2 3">
    <name type="scientific">Candidatus Nomurabacteria bacterium RIFCSPHIGHO2_01_FULL_42_16</name>
    <dbReference type="NCBI Taxonomy" id="1801743"/>
    <lineage>
        <taxon>Bacteria</taxon>
        <taxon>Candidatus Nomuraibacteriota</taxon>
    </lineage>
</organism>
<proteinExistence type="predicted"/>
<evidence type="ECO:0000313" key="3">
    <source>
        <dbReference type="Proteomes" id="UP000178059"/>
    </source>
</evidence>
<reference evidence="2 3" key="1">
    <citation type="journal article" date="2016" name="Nat. Commun.">
        <title>Thousands of microbial genomes shed light on interconnected biogeochemical processes in an aquifer system.</title>
        <authorList>
            <person name="Anantharaman K."/>
            <person name="Brown C.T."/>
            <person name="Hug L.A."/>
            <person name="Sharon I."/>
            <person name="Castelle C.J."/>
            <person name="Probst A.J."/>
            <person name="Thomas B.C."/>
            <person name="Singh A."/>
            <person name="Wilkins M.J."/>
            <person name="Karaoz U."/>
            <person name="Brodie E.L."/>
            <person name="Williams K.H."/>
            <person name="Hubbard S.S."/>
            <person name="Banfield J.F."/>
        </authorList>
    </citation>
    <scope>NUCLEOTIDE SEQUENCE [LARGE SCALE GENOMIC DNA]</scope>
</reference>
<sequence>MNYVYILYSQKDNGLCIGKTKDLKKRFDDHKNGRSLATKHRRPFVLIHYEAFVSTKDATAREIYLKSGHGRAQLKEMLKSTFEKYKI</sequence>
<evidence type="ECO:0000313" key="2">
    <source>
        <dbReference type="EMBL" id="OGI69963.1"/>
    </source>
</evidence>
<dbReference type="STRING" id="1801743.A2824_01390"/>
<dbReference type="CDD" id="cd10449">
    <property type="entry name" value="GIY-YIG_SLX1_like"/>
    <property type="match status" value="1"/>
</dbReference>
<protein>
    <recommendedName>
        <fullName evidence="1">GIY-YIG domain-containing protein</fullName>
    </recommendedName>
</protein>
<dbReference type="InterPro" id="IPR035901">
    <property type="entry name" value="GIY-YIG_endonuc_sf"/>
</dbReference>
<dbReference type="PROSITE" id="PS50164">
    <property type="entry name" value="GIY_YIG"/>
    <property type="match status" value="1"/>
</dbReference>
<dbReference type="InterPro" id="IPR000305">
    <property type="entry name" value="GIY-YIG_endonuc"/>
</dbReference>
<gene>
    <name evidence="2" type="ORF">A2824_01390</name>
</gene>
<dbReference type="Proteomes" id="UP000178059">
    <property type="component" value="Unassembled WGS sequence"/>
</dbReference>
<dbReference type="EMBL" id="MFTT01000016">
    <property type="protein sequence ID" value="OGI69963.1"/>
    <property type="molecule type" value="Genomic_DNA"/>
</dbReference>
<evidence type="ECO:0000259" key="1">
    <source>
        <dbReference type="PROSITE" id="PS50164"/>
    </source>
</evidence>
<dbReference type="AlphaFoldDB" id="A0A1F6VJZ6"/>
<name>A0A1F6VJZ6_9BACT</name>
<dbReference type="SUPFAM" id="SSF82771">
    <property type="entry name" value="GIY-YIG endonuclease"/>
    <property type="match status" value="1"/>
</dbReference>
<accession>A0A1F6VJZ6</accession>